<reference evidence="5 6" key="1">
    <citation type="submission" date="2019-07" db="EMBL/GenBank/DDBJ databases">
        <title>Genome sequencing for Ferrovibrio sp. K5.</title>
        <authorList>
            <person name="Park S.-J."/>
        </authorList>
    </citation>
    <scope>NUCLEOTIDE SEQUENCE [LARGE SCALE GENOMIC DNA]</scope>
    <source>
        <strain evidence="5 6">K5</strain>
    </source>
</reference>
<dbReference type="EMBL" id="CP041636">
    <property type="protein sequence ID" value="QDO95992.1"/>
    <property type="molecule type" value="Genomic_DNA"/>
</dbReference>
<dbReference type="FunFam" id="3.30.300.30:FF:000017">
    <property type="entry name" value="Acyl-CoA synthetase short-chain family member 3"/>
    <property type="match status" value="1"/>
</dbReference>
<dbReference type="GO" id="GO:0070013">
    <property type="term" value="C:intracellular organelle lumen"/>
    <property type="evidence" value="ECO:0007669"/>
    <property type="project" value="UniProtKB-ARBA"/>
</dbReference>
<dbReference type="Proteomes" id="UP000317496">
    <property type="component" value="Chromosome"/>
</dbReference>
<accession>A0A516GWW4</accession>
<keyword evidence="6" id="KW-1185">Reference proteome</keyword>
<feature type="domain" description="Acetyl-coenzyme A synthetase N-terminal" evidence="4">
    <location>
        <begin position="5"/>
        <end position="59"/>
    </location>
</feature>
<dbReference type="Pfam" id="PF13193">
    <property type="entry name" value="AMP-binding_C"/>
    <property type="match status" value="1"/>
</dbReference>
<organism evidence="5 6">
    <name type="scientific">Ferrovibrio terrae</name>
    <dbReference type="NCBI Taxonomy" id="2594003"/>
    <lineage>
        <taxon>Bacteria</taxon>
        <taxon>Pseudomonadati</taxon>
        <taxon>Pseudomonadota</taxon>
        <taxon>Alphaproteobacteria</taxon>
        <taxon>Rhodospirillales</taxon>
        <taxon>Rhodospirillaceae</taxon>
        <taxon>Ferrovibrio</taxon>
    </lineage>
</organism>
<dbReference type="Pfam" id="PF16177">
    <property type="entry name" value="ACAS_N"/>
    <property type="match status" value="1"/>
</dbReference>
<dbReference type="Gene3D" id="3.40.50.12780">
    <property type="entry name" value="N-terminal domain of ligase-like"/>
    <property type="match status" value="1"/>
</dbReference>
<evidence type="ECO:0000256" key="1">
    <source>
        <dbReference type="ARBA" id="ARBA00006432"/>
    </source>
</evidence>
<feature type="domain" description="AMP-dependent synthetase/ligase" evidence="2">
    <location>
        <begin position="66"/>
        <end position="447"/>
    </location>
</feature>
<dbReference type="CDD" id="cd05967">
    <property type="entry name" value="PrpE"/>
    <property type="match status" value="1"/>
</dbReference>
<comment type="similarity">
    <text evidence="1">Belongs to the ATP-dependent AMP-binding enzyme family.</text>
</comment>
<gene>
    <name evidence="5" type="ORF">FNB15_01290</name>
</gene>
<dbReference type="InterPro" id="IPR020845">
    <property type="entry name" value="AMP-binding_CS"/>
</dbReference>
<dbReference type="PANTHER" id="PTHR43347:SF3">
    <property type="entry name" value="ACYL-COA SYNTHETASE SHORT-CHAIN FAMILY MEMBER 3, MITOCHONDRIAL"/>
    <property type="match status" value="1"/>
</dbReference>
<dbReference type="OrthoDB" id="4471305at2"/>
<name>A0A516GWW4_9PROT</name>
<dbReference type="InterPro" id="IPR032387">
    <property type="entry name" value="ACAS_N"/>
</dbReference>
<feature type="domain" description="AMP-binding enzyme C-terminal" evidence="3">
    <location>
        <begin position="512"/>
        <end position="590"/>
    </location>
</feature>
<dbReference type="FunFam" id="3.40.50.12780:FF:000011">
    <property type="entry name" value="Acetyl-coenzyme A synthetase 2-like, mitochondrial"/>
    <property type="match status" value="1"/>
</dbReference>
<dbReference type="InterPro" id="IPR045851">
    <property type="entry name" value="AMP-bd_C_sf"/>
</dbReference>
<evidence type="ECO:0000313" key="5">
    <source>
        <dbReference type="EMBL" id="QDO95992.1"/>
    </source>
</evidence>
<dbReference type="SUPFAM" id="SSF56801">
    <property type="entry name" value="Acetyl-CoA synthetase-like"/>
    <property type="match status" value="1"/>
</dbReference>
<dbReference type="AlphaFoldDB" id="A0A516GWW4"/>
<dbReference type="KEGG" id="fer:FNB15_01290"/>
<dbReference type="Gene3D" id="3.30.300.30">
    <property type="match status" value="1"/>
</dbReference>
<evidence type="ECO:0000313" key="6">
    <source>
        <dbReference type="Proteomes" id="UP000317496"/>
    </source>
</evidence>
<proteinExistence type="inferred from homology"/>
<dbReference type="PANTHER" id="PTHR43347">
    <property type="entry name" value="ACYL-COA SYNTHETASE"/>
    <property type="match status" value="1"/>
</dbReference>
<dbReference type="RefSeq" id="WP_144066973.1">
    <property type="nucleotide sequence ID" value="NZ_CP041636.1"/>
</dbReference>
<dbReference type="Pfam" id="PF00501">
    <property type="entry name" value="AMP-binding"/>
    <property type="match status" value="1"/>
</dbReference>
<evidence type="ECO:0000259" key="4">
    <source>
        <dbReference type="Pfam" id="PF16177"/>
    </source>
</evidence>
<dbReference type="PROSITE" id="PS00455">
    <property type="entry name" value="AMP_BINDING"/>
    <property type="match status" value="1"/>
</dbReference>
<dbReference type="InterPro" id="IPR000873">
    <property type="entry name" value="AMP-dep_synth/lig_dom"/>
</dbReference>
<dbReference type="GO" id="GO:0050218">
    <property type="term" value="F:propionate-CoA ligase activity"/>
    <property type="evidence" value="ECO:0007669"/>
    <property type="project" value="TreeGrafter"/>
</dbReference>
<protein>
    <submittedName>
        <fullName evidence="5">Propionyl-CoA synthetase</fullName>
    </submittedName>
</protein>
<evidence type="ECO:0000259" key="2">
    <source>
        <dbReference type="Pfam" id="PF00501"/>
    </source>
</evidence>
<evidence type="ECO:0000259" key="3">
    <source>
        <dbReference type="Pfam" id="PF13193"/>
    </source>
</evidence>
<dbReference type="InterPro" id="IPR025110">
    <property type="entry name" value="AMP-bd_C"/>
</dbReference>
<sequence>MASRYEQVYAAAKADPEGFWAEAARALHWTKTWDRVLDASNPPFYRWFAGAECNTCYNALDRHIEAGHGDRIALIYDSPVTNTIRKFTTLELRDKVAKLAGALQSRGIVKGDRVIIYMAMTPEAMMAMLACARIGAIHSVVFGGFAPRELATRIDDAKPKLIIATSCGLEAGRVVEYKPLLDQAIDMAAHKPSACLVFQRPMYAGPMTEGRDFDFDAEIAKAAPADCVPVQATDPLYVLYTSGTTGIPKGVVRQNGGHMVALNWSMKNIYGVNPGEVYWAASDVGWVVGHSYIVYAPLIAGCTTLLYEGKPVGTPDAGAYWRVIEQHKVVALFTAPTAFRAIKKEDPKAELLKKYDLSHFRTLFLAGERADPDTVKWAEDALGKPVIDHWWQTETGWPVASNCMGIEVLPVKHGSPTRIVPGYDVQVLDDEGHPVKAGNIGNIVIKLPMPPGCLPTLWNNDDGYRRSYLARFPGYYNTGDAGFIDEDGYIFIMSRTDDIINVAGHRLSTGGMEEVLASHPDVAECAVVGVADALKGQVPLGFVVLKAGVTKADDQILRELVQLVRERIGPVAAFKQAAVVKRLPKTRSGKILRGTMQKIADAQDYRMPATIDDPAILGEISEVLQPLGYAKRP</sequence>
<dbReference type="InterPro" id="IPR042099">
    <property type="entry name" value="ANL_N_sf"/>
</dbReference>